<keyword evidence="4" id="KW-0597">Phosphoprotein</keyword>
<evidence type="ECO:0000256" key="5">
    <source>
        <dbReference type="ARBA" id="ARBA00022679"/>
    </source>
</evidence>
<proteinExistence type="predicted"/>
<comment type="caution">
    <text evidence="12">The sequence shown here is derived from an EMBL/GenBank/DDBJ whole genome shotgun (WGS) entry which is preliminary data.</text>
</comment>
<accession>A0A2S6MX73</accession>
<evidence type="ECO:0000256" key="2">
    <source>
        <dbReference type="ARBA" id="ARBA00004141"/>
    </source>
</evidence>
<dbReference type="InterPro" id="IPR050428">
    <property type="entry name" value="TCS_sensor_his_kinase"/>
</dbReference>
<evidence type="ECO:0000256" key="10">
    <source>
        <dbReference type="ARBA" id="ARBA00023136"/>
    </source>
</evidence>
<dbReference type="PROSITE" id="PS50109">
    <property type="entry name" value="HIS_KIN"/>
    <property type="match status" value="1"/>
</dbReference>
<dbReference type="EMBL" id="NHSJ01000129">
    <property type="protein sequence ID" value="PPQ26949.1"/>
    <property type="molecule type" value="Genomic_DNA"/>
</dbReference>
<comment type="catalytic activity">
    <reaction evidence="1">
        <text>ATP + protein L-histidine = ADP + protein N-phospho-L-histidine.</text>
        <dbReference type="EC" id="2.7.13.3"/>
    </reaction>
</comment>
<sequence length="442" mass="47474">MTRQTSLVTIVVRRIVFFSGFAMLAQLAGVFAEYWYDDQSLARLAIRMETEALAQGLVSGAQTTGFTLPGALRGRYQKADSGYFARVRAVSGAVLFENCDRECAAQFLPIDLKPVTFWMTQLTPGKPLNVVGGRVVAATPEPIVLEVAIIGDRDGVLWEVLAHEVEDHLILPMSLLLVFVLGATTWSIVQALRPVGEAAERVAALNPLAPGDRLPTEGMPREIAHFTQAVNAAFDRVIELMRSQKLLTSAISHEVRTPLAIARLELEKIDDPRARKVELDLEALNRLVEQLTALARLEGAGLAKAALIQPVDMAEQVVGALAPLVYASGKTIEFADKGPKPFKGHPALVENALRNLIENAVRHSGKGAAIRVEAGPGPEFSVRDDGGRFSKPATVNADRLGLGLKIVGRIADIHGGSFALTMLPGQGATARIVFAPTPRGIA</sequence>
<evidence type="ECO:0000256" key="7">
    <source>
        <dbReference type="ARBA" id="ARBA00022777"/>
    </source>
</evidence>
<dbReference type="CDD" id="cd00082">
    <property type="entry name" value="HisKA"/>
    <property type="match status" value="1"/>
</dbReference>
<evidence type="ECO:0000256" key="4">
    <source>
        <dbReference type="ARBA" id="ARBA00022553"/>
    </source>
</evidence>
<keyword evidence="9" id="KW-0902">Two-component regulatory system</keyword>
<protein>
    <recommendedName>
        <fullName evidence="3">histidine kinase</fullName>
        <ecNumber evidence="3">2.7.13.3</ecNumber>
    </recommendedName>
</protein>
<evidence type="ECO:0000256" key="3">
    <source>
        <dbReference type="ARBA" id="ARBA00012438"/>
    </source>
</evidence>
<dbReference type="CDD" id="cd00075">
    <property type="entry name" value="HATPase"/>
    <property type="match status" value="1"/>
</dbReference>
<dbReference type="SMART" id="SM00387">
    <property type="entry name" value="HATPase_c"/>
    <property type="match status" value="1"/>
</dbReference>
<organism evidence="12 13">
    <name type="scientific">Rhodoblastus sphagnicola</name>
    <dbReference type="NCBI Taxonomy" id="333368"/>
    <lineage>
        <taxon>Bacteria</taxon>
        <taxon>Pseudomonadati</taxon>
        <taxon>Pseudomonadota</taxon>
        <taxon>Alphaproteobacteria</taxon>
        <taxon>Hyphomicrobiales</taxon>
        <taxon>Rhodoblastaceae</taxon>
        <taxon>Rhodoblastus</taxon>
    </lineage>
</organism>
<reference evidence="12 13" key="1">
    <citation type="journal article" date="2018" name="Arch. Microbiol.">
        <title>New insights into the metabolic potential of the phototrophic purple bacterium Rhodopila globiformis DSM 161(T) from its draft genome sequence and evidence for a vanadium-dependent nitrogenase.</title>
        <authorList>
            <person name="Imhoff J.F."/>
            <person name="Rahn T."/>
            <person name="Kunzel S."/>
            <person name="Neulinger S.C."/>
        </authorList>
    </citation>
    <scope>NUCLEOTIDE SEQUENCE [LARGE SCALE GENOMIC DNA]</scope>
    <source>
        <strain evidence="12 13">DSM 16996</strain>
    </source>
</reference>
<feature type="transmembrane region" description="Helical" evidence="11">
    <location>
        <begin position="15"/>
        <end position="36"/>
    </location>
</feature>
<name>A0A2S6MX73_9HYPH</name>
<evidence type="ECO:0000256" key="11">
    <source>
        <dbReference type="SAM" id="Phobius"/>
    </source>
</evidence>
<dbReference type="Pfam" id="PF02518">
    <property type="entry name" value="HATPase_c"/>
    <property type="match status" value="1"/>
</dbReference>
<dbReference type="RefSeq" id="WP_104510075.1">
    <property type="nucleotide sequence ID" value="NZ_JACIGC010000012.1"/>
</dbReference>
<dbReference type="GO" id="GO:0005886">
    <property type="term" value="C:plasma membrane"/>
    <property type="evidence" value="ECO:0007669"/>
    <property type="project" value="TreeGrafter"/>
</dbReference>
<dbReference type="EC" id="2.7.13.3" evidence="3"/>
<keyword evidence="13" id="KW-1185">Reference proteome</keyword>
<dbReference type="Gene3D" id="3.30.565.10">
    <property type="entry name" value="Histidine kinase-like ATPase, C-terminal domain"/>
    <property type="match status" value="1"/>
</dbReference>
<dbReference type="Proteomes" id="UP000239089">
    <property type="component" value="Unassembled WGS sequence"/>
</dbReference>
<keyword evidence="8 11" id="KW-1133">Transmembrane helix</keyword>
<keyword evidence="7" id="KW-0418">Kinase</keyword>
<keyword evidence="10 11" id="KW-0472">Membrane</keyword>
<dbReference type="SMART" id="SM00388">
    <property type="entry name" value="HisKA"/>
    <property type="match status" value="1"/>
</dbReference>
<evidence type="ECO:0000256" key="9">
    <source>
        <dbReference type="ARBA" id="ARBA00023012"/>
    </source>
</evidence>
<dbReference type="SUPFAM" id="SSF55874">
    <property type="entry name" value="ATPase domain of HSP90 chaperone/DNA topoisomerase II/histidine kinase"/>
    <property type="match status" value="1"/>
</dbReference>
<dbReference type="InterPro" id="IPR003660">
    <property type="entry name" value="HAMP_dom"/>
</dbReference>
<dbReference type="PANTHER" id="PTHR45436:SF15">
    <property type="entry name" value="SENSOR HISTIDINE KINASE CUSS"/>
    <property type="match status" value="1"/>
</dbReference>
<dbReference type="PANTHER" id="PTHR45436">
    <property type="entry name" value="SENSOR HISTIDINE KINASE YKOH"/>
    <property type="match status" value="1"/>
</dbReference>
<keyword evidence="5" id="KW-0808">Transferase</keyword>
<evidence type="ECO:0000256" key="6">
    <source>
        <dbReference type="ARBA" id="ARBA00022692"/>
    </source>
</evidence>
<dbReference type="PROSITE" id="PS50885">
    <property type="entry name" value="HAMP"/>
    <property type="match status" value="1"/>
</dbReference>
<evidence type="ECO:0000313" key="12">
    <source>
        <dbReference type="EMBL" id="PPQ26949.1"/>
    </source>
</evidence>
<dbReference type="OrthoDB" id="9809329at2"/>
<keyword evidence="6 11" id="KW-0812">Transmembrane</keyword>
<dbReference type="AlphaFoldDB" id="A0A2S6MX73"/>
<dbReference type="Gene3D" id="1.10.287.130">
    <property type="match status" value="1"/>
</dbReference>
<dbReference type="InterPro" id="IPR003594">
    <property type="entry name" value="HATPase_dom"/>
</dbReference>
<evidence type="ECO:0000256" key="8">
    <source>
        <dbReference type="ARBA" id="ARBA00022989"/>
    </source>
</evidence>
<dbReference type="InterPro" id="IPR036097">
    <property type="entry name" value="HisK_dim/P_sf"/>
</dbReference>
<comment type="subcellular location">
    <subcellularLocation>
        <location evidence="2">Membrane</location>
        <topology evidence="2">Multi-pass membrane protein</topology>
    </subcellularLocation>
</comment>
<dbReference type="InterPro" id="IPR036890">
    <property type="entry name" value="HATPase_C_sf"/>
</dbReference>
<evidence type="ECO:0000313" key="13">
    <source>
        <dbReference type="Proteomes" id="UP000239089"/>
    </source>
</evidence>
<dbReference type="GO" id="GO:0000155">
    <property type="term" value="F:phosphorelay sensor kinase activity"/>
    <property type="evidence" value="ECO:0007669"/>
    <property type="project" value="InterPro"/>
</dbReference>
<gene>
    <name evidence="12" type="ORF">CCR94_21235</name>
</gene>
<evidence type="ECO:0000256" key="1">
    <source>
        <dbReference type="ARBA" id="ARBA00000085"/>
    </source>
</evidence>
<dbReference type="SUPFAM" id="SSF47384">
    <property type="entry name" value="Homodimeric domain of signal transducing histidine kinase"/>
    <property type="match status" value="1"/>
</dbReference>
<dbReference type="InterPro" id="IPR005467">
    <property type="entry name" value="His_kinase_dom"/>
</dbReference>
<dbReference type="InterPro" id="IPR003661">
    <property type="entry name" value="HisK_dim/P_dom"/>
</dbReference>